<accession>A0A8S5R7P3</accession>
<sequence>MKHGTVSGTVNVEWKPPKGIELIAGSLPRHIIGRAVFAIFMDEVSFQPNSDVEE</sequence>
<dbReference type="EMBL" id="BK015829">
    <property type="protein sequence ID" value="DAE27154.1"/>
    <property type="molecule type" value="Genomic_DNA"/>
</dbReference>
<organism evidence="1">
    <name type="scientific">virus sp. ctnRj46</name>
    <dbReference type="NCBI Taxonomy" id="2826814"/>
    <lineage>
        <taxon>Viruses</taxon>
    </lineage>
</organism>
<evidence type="ECO:0000313" key="1">
    <source>
        <dbReference type="EMBL" id="DAE27154.1"/>
    </source>
</evidence>
<reference evidence="1" key="1">
    <citation type="journal article" date="2021" name="Proc. Natl. Acad. Sci. U.S.A.">
        <title>A Catalog of Tens of Thousands of Viruses from Human Metagenomes Reveals Hidden Associations with Chronic Diseases.</title>
        <authorList>
            <person name="Tisza M.J."/>
            <person name="Buck C.B."/>
        </authorList>
    </citation>
    <scope>NUCLEOTIDE SEQUENCE</scope>
    <source>
        <strain evidence="1">CtnRj46</strain>
    </source>
</reference>
<proteinExistence type="predicted"/>
<name>A0A8S5R7P3_9VIRU</name>
<protein>
    <submittedName>
        <fullName evidence="1">Uncharacterized protein</fullName>
    </submittedName>
</protein>